<evidence type="ECO:0000313" key="1">
    <source>
        <dbReference type="EMBL" id="GBG59919.1"/>
    </source>
</evidence>
<keyword evidence="2" id="KW-1185">Reference proteome</keyword>
<dbReference type="Proteomes" id="UP000265515">
    <property type="component" value="Unassembled WGS sequence"/>
</dbReference>
<dbReference type="EMBL" id="BFEA01000007">
    <property type="protein sequence ID" value="GBG59919.1"/>
    <property type="molecule type" value="Genomic_DNA"/>
</dbReference>
<dbReference type="AlphaFoldDB" id="A0A388JQ18"/>
<organism evidence="1 2">
    <name type="scientific">Chara braunii</name>
    <name type="common">Braun's stonewort</name>
    <dbReference type="NCBI Taxonomy" id="69332"/>
    <lineage>
        <taxon>Eukaryota</taxon>
        <taxon>Viridiplantae</taxon>
        <taxon>Streptophyta</taxon>
        <taxon>Charophyceae</taxon>
        <taxon>Charales</taxon>
        <taxon>Characeae</taxon>
        <taxon>Chara</taxon>
    </lineage>
</organism>
<protein>
    <submittedName>
        <fullName evidence="1">Uncharacterized protein</fullName>
    </submittedName>
</protein>
<sequence length="160" mass="18140">MEISVLVVTNNLPKSISEIPICDLGLTISLRMVRRGEAELSAVHLVEPSPESADKARVTVRYDAHRHKLDGVLDVARRWDAGVRERRWEYVMVLSNEVTNCRLQVIRISCEFLSVSVSARGRGGLDGRRRVGSRDGSHGDRRRIWLQRDELRVGTGWIIV</sequence>
<reference evidence="1 2" key="1">
    <citation type="journal article" date="2018" name="Cell">
        <title>The Chara Genome: Secondary Complexity and Implications for Plant Terrestrialization.</title>
        <authorList>
            <person name="Nishiyama T."/>
            <person name="Sakayama H."/>
            <person name="Vries J.D."/>
            <person name="Buschmann H."/>
            <person name="Saint-Marcoux D."/>
            <person name="Ullrich K.K."/>
            <person name="Haas F.B."/>
            <person name="Vanderstraeten L."/>
            <person name="Becker D."/>
            <person name="Lang D."/>
            <person name="Vosolsobe S."/>
            <person name="Rombauts S."/>
            <person name="Wilhelmsson P.K.I."/>
            <person name="Janitza P."/>
            <person name="Kern R."/>
            <person name="Heyl A."/>
            <person name="Rumpler F."/>
            <person name="Villalobos L.I.A.C."/>
            <person name="Clay J.M."/>
            <person name="Skokan R."/>
            <person name="Toyoda A."/>
            <person name="Suzuki Y."/>
            <person name="Kagoshima H."/>
            <person name="Schijlen E."/>
            <person name="Tajeshwar N."/>
            <person name="Catarino B."/>
            <person name="Hetherington A.J."/>
            <person name="Saltykova A."/>
            <person name="Bonnot C."/>
            <person name="Breuninger H."/>
            <person name="Symeonidi A."/>
            <person name="Radhakrishnan G.V."/>
            <person name="Van Nieuwerburgh F."/>
            <person name="Deforce D."/>
            <person name="Chang C."/>
            <person name="Karol K.G."/>
            <person name="Hedrich R."/>
            <person name="Ulvskov P."/>
            <person name="Glockner G."/>
            <person name="Delwiche C.F."/>
            <person name="Petrasek J."/>
            <person name="Van de Peer Y."/>
            <person name="Friml J."/>
            <person name="Beilby M."/>
            <person name="Dolan L."/>
            <person name="Kohara Y."/>
            <person name="Sugano S."/>
            <person name="Fujiyama A."/>
            <person name="Delaux P.-M."/>
            <person name="Quint M."/>
            <person name="TheiBen G."/>
            <person name="Hagemann M."/>
            <person name="Harholt J."/>
            <person name="Dunand C."/>
            <person name="Zachgo S."/>
            <person name="Langdale J."/>
            <person name="Maumus F."/>
            <person name="Straeten D.V.D."/>
            <person name="Gould S.B."/>
            <person name="Rensing S.A."/>
        </authorList>
    </citation>
    <scope>NUCLEOTIDE SEQUENCE [LARGE SCALE GENOMIC DNA]</scope>
    <source>
        <strain evidence="1 2">S276</strain>
    </source>
</reference>
<evidence type="ECO:0000313" key="2">
    <source>
        <dbReference type="Proteomes" id="UP000265515"/>
    </source>
</evidence>
<accession>A0A388JQ18</accession>
<gene>
    <name evidence="1" type="ORF">CBR_g66725</name>
</gene>
<name>A0A388JQ18_CHABU</name>
<proteinExistence type="predicted"/>
<dbReference type="Gramene" id="GBG59919">
    <property type="protein sequence ID" value="GBG59919"/>
    <property type="gene ID" value="CBR_g66725"/>
</dbReference>
<comment type="caution">
    <text evidence="1">The sequence shown here is derived from an EMBL/GenBank/DDBJ whole genome shotgun (WGS) entry which is preliminary data.</text>
</comment>